<sequence length="66" mass="7352">MPAVDPDDPVPDDPVPLSYLVTRCPLSSQTIQCLMTQCPLSCLVTRCPLSSQTIRYLMIRARCRAN</sequence>
<dbReference type="Proteomes" id="UP001162483">
    <property type="component" value="Unassembled WGS sequence"/>
</dbReference>
<dbReference type="EMBL" id="CATNWA010016895">
    <property type="protein sequence ID" value="CAI9596208.1"/>
    <property type="molecule type" value="Genomic_DNA"/>
</dbReference>
<accession>A0ABN9FLC2</accession>
<name>A0ABN9FLC2_9NEOB</name>
<gene>
    <name evidence="1" type="ORF">SPARVUS_LOCUS12037884</name>
</gene>
<proteinExistence type="predicted"/>
<protein>
    <submittedName>
        <fullName evidence="1">Uncharacterized protein</fullName>
    </submittedName>
</protein>
<evidence type="ECO:0000313" key="2">
    <source>
        <dbReference type="Proteomes" id="UP001162483"/>
    </source>
</evidence>
<reference evidence="1" key="1">
    <citation type="submission" date="2023-05" db="EMBL/GenBank/DDBJ databases">
        <authorList>
            <person name="Stuckert A."/>
        </authorList>
    </citation>
    <scope>NUCLEOTIDE SEQUENCE</scope>
</reference>
<keyword evidence="2" id="KW-1185">Reference proteome</keyword>
<organism evidence="1 2">
    <name type="scientific">Staurois parvus</name>
    <dbReference type="NCBI Taxonomy" id="386267"/>
    <lineage>
        <taxon>Eukaryota</taxon>
        <taxon>Metazoa</taxon>
        <taxon>Chordata</taxon>
        <taxon>Craniata</taxon>
        <taxon>Vertebrata</taxon>
        <taxon>Euteleostomi</taxon>
        <taxon>Amphibia</taxon>
        <taxon>Batrachia</taxon>
        <taxon>Anura</taxon>
        <taxon>Neobatrachia</taxon>
        <taxon>Ranoidea</taxon>
        <taxon>Ranidae</taxon>
        <taxon>Staurois</taxon>
    </lineage>
</organism>
<comment type="caution">
    <text evidence="1">The sequence shown here is derived from an EMBL/GenBank/DDBJ whole genome shotgun (WGS) entry which is preliminary data.</text>
</comment>
<evidence type="ECO:0000313" key="1">
    <source>
        <dbReference type="EMBL" id="CAI9596208.1"/>
    </source>
</evidence>